<dbReference type="Gene3D" id="4.10.910.10">
    <property type="entry name" value="30s ribosomal protein s13, domain 2"/>
    <property type="match status" value="1"/>
</dbReference>
<feature type="compositionally biased region" description="Low complexity" evidence="6">
    <location>
        <begin position="150"/>
        <end position="160"/>
    </location>
</feature>
<reference evidence="7 8" key="1">
    <citation type="journal article" date="2019" name="ISME J.">
        <title>Isolation and characterization of a thermophilic sulfur- and iron-reducing thaumarchaeote from a terrestrial acidic hot spring.</title>
        <authorList>
            <person name="Kato S."/>
            <person name="Itoh T."/>
            <person name="Yuki M."/>
            <person name="Nagamori M."/>
            <person name="Ohnishi M."/>
            <person name="Uematsu K."/>
            <person name="Suzuki K."/>
            <person name="Takashina T."/>
            <person name="Ohkuma M."/>
        </authorList>
    </citation>
    <scope>NUCLEOTIDE SEQUENCE [LARGE SCALE GENOMIC DNA]</scope>
    <source>
        <strain evidence="7 8">NAS-02</strain>
    </source>
</reference>
<proteinExistence type="inferred from homology"/>
<feature type="region of interest" description="Disordered" evidence="6">
    <location>
        <begin position="127"/>
        <end position="160"/>
    </location>
</feature>
<dbReference type="Pfam" id="PF00416">
    <property type="entry name" value="Ribosomal_S13"/>
    <property type="match status" value="1"/>
</dbReference>
<name>A0A4P2VEA6_9ARCH</name>
<protein>
    <recommendedName>
        <fullName evidence="4">Small ribosomal subunit protein uS13</fullName>
    </recommendedName>
</protein>
<keyword evidence="4" id="KW-0694">RNA-binding</keyword>
<keyword evidence="3 4" id="KW-0687">Ribonucleoprotein</keyword>
<dbReference type="GO" id="GO:0005829">
    <property type="term" value="C:cytosol"/>
    <property type="evidence" value="ECO:0007669"/>
    <property type="project" value="TreeGrafter"/>
</dbReference>
<dbReference type="GO" id="GO:0006412">
    <property type="term" value="P:translation"/>
    <property type="evidence" value="ECO:0007669"/>
    <property type="project" value="UniProtKB-UniRule"/>
</dbReference>
<sequence length="160" mass="17608">MSETRSIVRLAGRDLDGNRKIVAALEDVAGVGHTLAYAVLNHLKIGSNLRLGQLSEGQISAIERVLRNPASAGLPPWLFNRRKDPETGKDSHLLESDMEFAIRMDIEREKRAGSWRGVRHALGLKVRGQKTRTTGRRGKTIGVRKRAAVPGGQQPQQSQS</sequence>
<dbReference type="GO" id="GO:0015935">
    <property type="term" value="C:small ribosomal subunit"/>
    <property type="evidence" value="ECO:0007669"/>
    <property type="project" value="TreeGrafter"/>
</dbReference>
<dbReference type="KEGG" id="ccai:NAS2_0342"/>
<dbReference type="PROSITE" id="PS50159">
    <property type="entry name" value="RIBOSOMAL_S13_2"/>
    <property type="match status" value="1"/>
</dbReference>
<dbReference type="InterPro" id="IPR027437">
    <property type="entry name" value="Rbsml_uS13_C"/>
</dbReference>
<dbReference type="HAMAP" id="MF_01315">
    <property type="entry name" value="Ribosomal_uS13"/>
    <property type="match status" value="1"/>
</dbReference>
<dbReference type="PANTHER" id="PTHR10871:SF3">
    <property type="entry name" value="SMALL RIBOSOMAL SUBUNIT PROTEIN US13"/>
    <property type="match status" value="1"/>
</dbReference>
<keyword evidence="2 4" id="KW-0689">Ribosomal protein</keyword>
<keyword evidence="8" id="KW-1185">Reference proteome</keyword>
<keyword evidence="4" id="KW-0699">rRNA-binding</keyword>
<dbReference type="OrthoDB" id="372127at2157"/>
<dbReference type="InterPro" id="IPR018269">
    <property type="entry name" value="Ribosomal_uS13_CS"/>
</dbReference>
<dbReference type="GO" id="GO:0003735">
    <property type="term" value="F:structural constituent of ribosome"/>
    <property type="evidence" value="ECO:0007669"/>
    <property type="project" value="InterPro"/>
</dbReference>
<evidence type="ECO:0000256" key="3">
    <source>
        <dbReference type="ARBA" id="ARBA00023274"/>
    </source>
</evidence>
<dbReference type="SUPFAM" id="SSF46946">
    <property type="entry name" value="S13-like H2TH domain"/>
    <property type="match status" value="1"/>
</dbReference>
<evidence type="ECO:0000256" key="5">
    <source>
        <dbReference type="RuleBase" id="RU003830"/>
    </source>
</evidence>
<gene>
    <name evidence="4" type="primary">rps13</name>
    <name evidence="7" type="ORF">NAS2_0342</name>
</gene>
<dbReference type="GeneID" id="55584160"/>
<organism evidence="7 8">
    <name type="scientific">Conexivisphaera calida</name>
    <dbReference type="NCBI Taxonomy" id="1874277"/>
    <lineage>
        <taxon>Archaea</taxon>
        <taxon>Nitrososphaerota</taxon>
        <taxon>Conexivisphaeria</taxon>
        <taxon>Conexivisphaerales</taxon>
        <taxon>Conexivisphaeraceae</taxon>
        <taxon>Conexivisphaera</taxon>
    </lineage>
</organism>
<dbReference type="EMBL" id="AP018732">
    <property type="protein sequence ID" value="BBE41733.1"/>
    <property type="molecule type" value="Genomic_DNA"/>
</dbReference>
<comment type="subunit">
    <text evidence="4">Part of the 30S ribosomal subunit. Forms a loose heterodimer with protein S19. Forms two bridges to the 50S subunit in the 70S ribosome.</text>
</comment>
<comment type="similarity">
    <text evidence="1 4 5">Belongs to the universal ribosomal protein uS13 family.</text>
</comment>
<feature type="compositionally biased region" description="Basic residues" evidence="6">
    <location>
        <begin position="127"/>
        <end position="147"/>
    </location>
</feature>
<dbReference type="Gene3D" id="1.10.8.50">
    <property type="match status" value="1"/>
</dbReference>
<dbReference type="FunFam" id="4.10.910.10:FF:000002">
    <property type="entry name" value="40S ribosomal protein S18"/>
    <property type="match status" value="1"/>
</dbReference>
<evidence type="ECO:0000256" key="6">
    <source>
        <dbReference type="SAM" id="MobiDB-lite"/>
    </source>
</evidence>
<dbReference type="AlphaFoldDB" id="A0A4P2VEA6"/>
<dbReference type="InterPro" id="IPR010979">
    <property type="entry name" value="Ribosomal_uS13-like_H2TH"/>
</dbReference>
<dbReference type="RefSeq" id="WP_174448042.1">
    <property type="nucleotide sequence ID" value="NZ_AP018732.1"/>
</dbReference>
<dbReference type="PANTHER" id="PTHR10871">
    <property type="entry name" value="30S RIBOSOMAL PROTEIN S13/40S RIBOSOMAL PROTEIN S18"/>
    <property type="match status" value="1"/>
</dbReference>
<dbReference type="InterPro" id="IPR001892">
    <property type="entry name" value="Ribosomal_uS13"/>
</dbReference>
<comment type="function">
    <text evidence="4">Located at the top of the head of the 30S subunit, it contacts several helices of the 16S rRNA. In the 70S ribosome it contacts the 23S rRNA (bridge B1a) and protein L5 of the 50S subunit (bridge B1b), connecting the 2 subunits; these bridges are implicated in subunit movement.</text>
</comment>
<dbReference type="GO" id="GO:0019843">
    <property type="term" value="F:rRNA binding"/>
    <property type="evidence" value="ECO:0007669"/>
    <property type="project" value="UniProtKB-UniRule"/>
</dbReference>
<dbReference type="Proteomes" id="UP000509448">
    <property type="component" value="Chromosome"/>
</dbReference>
<evidence type="ECO:0000256" key="2">
    <source>
        <dbReference type="ARBA" id="ARBA00022980"/>
    </source>
</evidence>
<accession>A0A4P2VEA6</accession>
<dbReference type="NCBIfam" id="NF003140">
    <property type="entry name" value="PRK04053.1"/>
    <property type="match status" value="1"/>
</dbReference>
<evidence type="ECO:0000313" key="7">
    <source>
        <dbReference type="EMBL" id="BBE41733.1"/>
    </source>
</evidence>
<evidence type="ECO:0000256" key="1">
    <source>
        <dbReference type="ARBA" id="ARBA00008080"/>
    </source>
</evidence>
<evidence type="ECO:0000256" key="4">
    <source>
        <dbReference type="HAMAP-Rule" id="MF_01315"/>
    </source>
</evidence>
<dbReference type="PIRSF" id="PIRSF002134">
    <property type="entry name" value="Ribosomal_S13"/>
    <property type="match status" value="1"/>
</dbReference>
<evidence type="ECO:0000313" key="8">
    <source>
        <dbReference type="Proteomes" id="UP000509448"/>
    </source>
</evidence>
<dbReference type="PROSITE" id="PS00646">
    <property type="entry name" value="RIBOSOMAL_S13_1"/>
    <property type="match status" value="1"/>
</dbReference>